<accession>A0A833E8M7</accession>
<dbReference type="AlphaFoldDB" id="A0A833E8M7"/>
<dbReference type="EMBL" id="DQVR01000038">
    <property type="protein sequence ID" value="HIQ23742.1"/>
    <property type="molecule type" value="Genomic_DNA"/>
</dbReference>
<reference evidence="5" key="1">
    <citation type="journal article" date="2020" name="ISME J.">
        <title>Gammaproteobacteria mediating utilization of methyl-, sulfur- and petroleum organic compounds in deep ocean hydrothermal plumes.</title>
        <authorList>
            <person name="Zhou Z."/>
            <person name="Liu Y."/>
            <person name="Pan J."/>
            <person name="Cron B.R."/>
            <person name="Toner B.M."/>
            <person name="Anantharaman K."/>
            <person name="Breier J.A."/>
            <person name="Dick G.J."/>
            <person name="Li M."/>
        </authorList>
    </citation>
    <scope>NUCLEOTIDE SEQUENCE</scope>
    <source>
        <strain evidence="5">SZUA-1523</strain>
    </source>
</reference>
<keyword evidence="3" id="KW-0560">Oxidoreductase</keyword>
<proteinExistence type="predicted"/>
<dbReference type="InterPro" id="IPR050765">
    <property type="entry name" value="Riboflavin_Biosynth_HTPR"/>
</dbReference>
<dbReference type="Gene3D" id="3.40.430.10">
    <property type="entry name" value="Dihydrofolate Reductase, subunit A"/>
    <property type="match status" value="1"/>
</dbReference>
<evidence type="ECO:0000313" key="5">
    <source>
        <dbReference type="EMBL" id="HIQ23742.1"/>
    </source>
</evidence>
<comment type="caution">
    <text evidence="5">The sequence shown here is derived from an EMBL/GenBank/DDBJ whole genome shotgun (WGS) entry which is preliminary data.</text>
</comment>
<protein>
    <submittedName>
        <fullName evidence="5">2,5-diamino-6-(Ribosylamino)-4(3H)-pyrimidinone 5'-phosphate reductase</fullName>
    </submittedName>
</protein>
<organism evidence="5 6">
    <name type="scientific">Pyrodictium delaneyi</name>
    <dbReference type="NCBI Taxonomy" id="1273541"/>
    <lineage>
        <taxon>Archaea</taxon>
        <taxon>Thermoproteota</taxon>
        <taxon>Thermoprotei</taxon>
        <taxon>Desulfurococcales</taxon>
        <taxon>Pyrodictiaceae</taxon>
        <taxon>Pyrodictium</taxon>
    </lineage>
</organism>
<dbReference type="GO" id="GO:0009231">
    <property type="term" value="P:riboflavin biosynthetic process"/>
    <property type="evidence" value="ECO:0007669"/>
    <property type="project" value="InterPro"/>
</dbReference>
<keyword evidence="2" id="KW-0521">NADP</keyword>
<dbReference type="SUPFAM" id="SSF53597">
    <property type="entry name" value="Dihydrofolate reductase-like"/>
    <property type="match status" value="1"/>
</dbReference>
<evidence type="ECO:0000259" key="4">
    <source>
        <dbReference type="Pfam" id="PF01872"/>
    </source>
</evidence>
<evidence type="ECO:0000313" key="6">
    <source>
        <dbReference type="Proteomes" id="UP000600071"/>
    </source>
</evidence>
<dbReference type="PROSITE" id="PS51257">
    <property type="entry name" value="PROKAR_LIPOPROTEIN"/>
    <property type="match status" value="1"/>
</dbReference>
<dbReference type="PANTHER" id="PTHR38011:SF7">
    <property type="entry name" value="2,5-DIAMINO-6-RIBOSYLAMINO-4(3H)-PYRIMIDINONE 5'-PHOSPHATE REDUCTASE"/>
    <property type="match status" value="1"/>
</dbReference>
<dbReference type="InterPro" id="IPR024072">
    <property type="entry name" value="DHFR-like_dom_sf"/>
</dbReference>
<dbReference type="Proteomes" id="UP000600071">
    <property type="component" value="Unassembled WGS sequence"/>
</dbReference>
<evidence type="ECO:0000256" key="1">
    <source>
        <dbReference type="ARBA" id="ARBA00005104"/>
    </source>
</evidence>
<feature type="domain" description="Bacterial bifunctional deaminase-reductase C-terminal" evidence="4">
    <location>
        <begin position="8"/>
        <end position="216"/>
    </location>
</feature>
<evidence type="ECO:0000256" key="3">
    <source>
        <dbReference type="ARBA" id="ARBA00023002"/>
    </source>
</evidence>
<dbReference type="GO" id="GO:0008703">
    <property type="term" value="F:5-amino-6-(5-phosphoribosylamino)uracil reductase activity"/>
    <property type="evidence" value="ECO:0007669"/>
    <property type="project" value="InterPro"/>
</dbReference>
<evidence type="ECO:0000256" key="2">
    <source>
        <dbReference type="ARBA" id="ARBA00022857"/>
    </source>
</evidence>
<name>A0A833E8M7_9CREN</name>
<comment type="pathway">
    <text evidence="1">Cofactor biosynthesis; riboflavin biosynthesis.</text>
</comment>
<dbReference type="PANTHER" id="PTHR38011">
    <property type="entry name" value="DIHYDROFOLATE REDUCTASE FAMILY PROTEIN (AFU_ORTHOLOGUE AFUA_8G06820)"/>
    <property type="match status" value="1"/>
</dbReference>
<gene>
    <name evidence="5" type="ORF">EYH50_01675</name>
</gene>
<dbReference type="Pfam" id="PF01872">
    <property type="entry name" value="RibD_C"/>
    <property type="match status" value="1"/>
</dbReference>
<dbReference type="InterPro" id="IPR002734">
    <property type="entry name" value="RibDG_C"/>
</dbReference>
<sequence length="256" mass="27953">MTRPAARPYAIIFSTATLDGRIASSTQYSMLSCSYDLARLRLLRGAAEAVMVGASTVLVDNPSLRRRLNPSSSKYYRVVVDGKLRLHEELRLISEPDPPVILFTAVHDNEKVERLEARGVHVHVVGENGIVDLVKAMEILAVEYGIERLLIEGGGILNYSMLRAGLVDEIRVTYTPYIFAAGRSVVEDPGATGFTTTSQSPRLRLLCLEKCPCGNCVHVAYRVESTCCPPATSPYAEPCLSEKIAALVKEAIRGST</sequence>